<evidence type="ECO:0000256" key="5">
    <source>
        <dbReference type="SAM" id="MobiDB-lite"/>
    </source>
</evidence>
<evidence type="ECO:0000256" key="4">
    <source>
        <dbReference type="ARBA" id="ARBA00022807"/>
    </source>
</evidence>
<dbReference type="InterPro" id="IPR051202">
    <property type="entry name" value="Peptidase_C40"/>
</dbReference>
<protein>
    <submittedName>
        <fullName evidence="7">C40 family peptidase</fullName>
    </submittedName>
</protein>
<gene>
    <name evidence="7" type="ORF">QOL99_06865</name>
</gene>
<dbReference type="EMBL" id="JASNGB010000043">
    <property type="protein sequence ID" value="MDL2343868.1"/>
    <property type="molecule type" value="Genomic_DNA"/>
</dbReference>
<feature type="region of interest" description="Disordered" evidence="5">
    <location>
        <begin position="1"/>
        <end position="20"/>
    </location>
</feature>
<keyword evidence="4" id="KW-0788">Thiol protease</keyword>
<dbReference type="PANTHER" id="PTHR47053">
    <property type="entry name" value="MUREIN DD-ENDOPEPTIDASE MEPH-RELATED"/>
    <property type="match status" value="1"/>
</dbReference>
<feature type="compositionally biased region" description="Pro residues" evidence="5">
    <location>
        <begin position="1"/>
        <end position="10"/>
    </location>
</feature>
<dbReference type="Pfam" id="PF00877">
    <property type="entry name" value="NLPC_P60"/>
    <property type="match status" value="1"/>
</dbReference>
<dbReference type="Gene3D" id="2.30.30.40">
    <property type="entry name" value="SH3 Domains"/>
    <property type="match status" value="2"/>
</dbReference>
<evidence type="ECO:0000256" key="1">
    <source>
        <dbReference type="ARBA" id="ARBA00007074"/>
    </source>
</evidence>
<dbReference type="Gene3D" id="3.90.1720.10">
    <property type="entry name" value="endopeptidase domain like (from Nostoc punctiforme)"/>
    <property type="match status" value="1"/>
</dbReference>
<dbReference type="Pfam" id="PF18348">
    <property type="entry name" value="SH3_16"/>
    <property type="match status" value="1"/>
</dbReference>
<dbReference type="InterPro" id="IPR041382">
    <property type="entry name" value="SH3_16"/>
</dbReference>
<evidence type="ECO:0000256" key="3">
    <source>
        <dbReference type="ARBA" id="ARBA00022801"/>
    </source>
</evidence>
<evidence type="ECO:0000256" key="2">
    <source>
        <dbReference type="ARBA" id="ARBA00022670"/>
    </source>
</evidence>
<dbReference type="RefSeq" id="WP_285522501.1">
    <property type="nucleotide sequence ID" value="NZ_JASNGB010000043.1"/>
</dbReference>
<keyword evidence="3" id="KW-0378">Hydrolase</keyword>
<dbReference type="Proteomes" id="UP001302059">
    <property type="component" value="Unassembled WGS sequence"/>
</dbReference>
<keyword evidence="2" id="KW-0645">Protease</keyword>
<dbReference type="SUPFAM" id="SSF54001">
    <property type="entry name" value="Cysteine proteinases"/>
    <property type="match status" value="1"/>
</dbReference>
<dbReference type="InterPro" id="IPR000064">
    <property type="entry name" value="NLP_P60_dom"/>
</dbReference>
<dbReference type="PROSITE" id="PS51935">
    <property type="entry name" value="NLPC_P60"/>
    <property type="match status" value="1"/>
</dbReference>
<accession>A0ABT7JIS2</accession>
<evidence type="ECO:0000313" key="8">
    <source>
        <dbReference type="Proteomes" id="UP001302059"/>
    </source>
</evidence>
<keyword evidence="8" id="KW-1185">Reference proteome</keyword>
<feature type="domain" description="NlpC/P60" evidence="6">
    <location>
        <begin position="175"/>
        <end position="291"/>
    </location>
</feature>
<dbReference type="InterPro" id="IPR038765">
    <property type="entry name" value="Papain-like_cys_pep_sf"/>
</dbReference>
<dbReference type="PANTHER" id="PTHR47053:SF1">
    <property type="entry name" value="MUREIN DD-ENDOPEPTIDASE MEPH-RELATED"/>
    <property type="match status" value="1"/>
</dbReference>
<proteinExistence type="inferred from homology"/>
<comment type="similarity">
    <text evidence="1">Belongs to the peptidase C40 family.</text>
</comment>
<organism evidence="7 8">
    <name type="scientific">Deinococcus rhizophilus</name>
    <dbReference type="NCBI Taxonomy" id="3049544"/>
    <lineage>
        <taxon>Bacteria</taxon>
        <taxon>Thermotogati</taxon>
        <taxon>Deinococcota</taxon>
        <taxon>Deinococci</taxon>
        <taxon>Deinococcales</taxon>
        <taxon>Deinococcaceae</taxon>
        <taxon>Deinococcus</taxon>
    </lineage>
</organism>
<evidence type="ECO:0000313" key="7">
    <source>
        <dbReference type="EMBL" id="MDL2343868.1"/>
    </source>
</evidence>
<name>A0ABT7JIS2_9DEIO</name>
<sequence>MTVSDPPLPDPRTHAYDPQGGWAEETLRGRLPERDWTWVTARPARAGNARLSLRARPDALAPQVTEALPGEALEVLREEGGWARVRTVGDGYLGWARMEGILPGEAPSGETLTVGALRAHAHAGPKVSQPLVAELCLGARLTRGPGDVVTESGRRWVPVALPDGTGAWVGEGVLSPTQAADVADLALRLLDTPYVWGGRSAWGLDCSGLTGLAYGWAGRTLPRDADQQQALLTPVETPGRGDLAFFPGHVGLMLDGRRMVHANATHMRVTVDTLGEGDYGARLAGSLTGFGRWTR</sequence>
<comment type="caution">
    <text evidence="7">The sequence shown here is derived from an EMBL/GenBank/DDBJ whole genome shotgun (WGS) entry which is preliminary data.</text>
</comment>
<reference evidence="7 8" key="1">
    <citation type="submission" date="2023-05" db="EMBL/GenBank/DDBJ databases">
        <authorList>
            <person name="Gao F."/>
        </authorList>
    </citation>
    <scope>NUCLEOTIDE SEQUENCE [LARGE SCALE GENOMIC DNA]</scope>
    <source>
        <strain evidence="7 8">MIMF12</strain>
    </source>
</reference>
<evidence type="ECO:0000259" key="6">
    <source>
        <dbReference type="PROSITE" id="PS51935"/>
    </source>
</evidence>